<evidence type="ECO:0000313" key="8">
    <source>
        <dbReference type="Proteomes" id="UP000014680"/>
    </source>
</evidence>
<dbReference type="Pfam" id="PF03456">
    <property type="entry name" value="uDENN"/>
    <property type="match status" value="1"/>
</dbReference>
<sequence>MDGAIPTRPGFLLNGIFLFKPNDMLSFDSSTTSPFSVPFRLPIHSDKIDTTLFEFAFPDNDLTSSEKKTDHFTFVLTDLDGRRSYCYCRRELHHTSQCLIFVSHFKKFSLIYAMIDFLFAKQENPELFSQIAKDFFEATYPSASSKIFSSKFNYSFSTSSRDNVDPPYIVSSFFLKLFGASLFVDVFSNLLLERKFIFISESLQTLSIAIHTFSSLIHPFVWQHILIPILPPKMLDLAHAPMPFIIGCTSSTFLQLAEEVDISDVYVFNVDAREFLSFPVYPLLFNTVRSVFLKSSLFKVQKNIMSSSLNKTKPTENFDVLVSDFLFQFLRDSFNFYPTKIEIDTKSPRHTKTIKLVGDEHPDKTFRPFFTEFLNCQICDVYFAKREEELNAGEDITKICPLLYNYSNFTIFYSKCYEMSSFFGYANVRCRNCGLPIMNTAPCTVECGGICHVECFRCTVCWRIMLGDLSHSEIVKGGTCVCVLCKKSGRSGIKRSEKEYQDALSKKEKSSLVNLTEYISSKKEKYKKKNTVVFDRVSAGVTPSPIVPSSTNTPREDLKNQTKFFDFNVAERARSTAPSIAFDFLGNQKESLEGFEDTERDFNGGTKQQKSEKNEGKQHKVDDIFALFENSTKDSVQTERNTKPLNGGRELKAQSIDDFFDFKKSPSGFDVLGTNTDMGNNTNSGKAQTEQEKPLFDLSFL</sequence>
<evidence type="ECO:0000256" key="3">
    <source>
        <dbReference type="PROSITE-ProRule" id="PRU00125"/>
    </source>
</evidence>
<protein>
    <submittedName>
        <fullName evidence="7">Denn domain containing protein, putative</fullName>
    </submittedName>
</protein>
<evidence type="ECO:0000259" key="5">
    <source>
        <dbReference type="PROSITE" id="PS50023"/>
    </source>
</evidence>
<dbReference type="EMBL" id="KB206169">
    <property type="protein sequence ID" value="ELP94817.1"/>
    <property type="molecule type" value="Genomic_DNA"/>
</dbReference>
<dbReference type="InterPro" id="IPR040032">
    <property type="entry name" value="DENND1A/B/C"/>
</dbReference>
<dbReference type="InterPro" id="IPR001781">
    <property type="entry name" value="Znf_LIM"/>
</dbReference>
<keyword evidence="2 3" id="KW-0862">Zinc</keyword>
<gene>
    <name evidence="7" type="ORF">EIN_247110</name>
</gene>
<dbReference type="GO" id="GO:0005085">
    <property type="term" value="F:guanyl-nucleotide exchange factor activity"/>
    <property type="evidence" value="ECO:0007669"/>
    <property type="project" value="InterPro"/>
</dbReference>
<feature type="region of interest" description="Disordered" evidence="4">
    <location>
        <begin position="671"/>
        <end position="701"/>
    </location>
</feature>
<proteinExistence type="predicted"/>
<dbReference type="Gene3D" id="3.30.450.200">
    <property type="match status" value="1"/>
</dbReference>
<dbReference type="GO" id="GO:0006897">
    <property type="term" value="P:endocytosis"/>
    <property type="evidence" value="ECO:0007669"/>
    <property type="project" value="TreeGrafter"/>
</dbReference>
<dbReference type="VEuPathDB" id="AmoebaDB:EIN_247110"/>
<organism evidence="7 8">
    <name type="scientific">Entamoeba invadens IP1</name>
    <dbReference type="NCBI Taxonomy" id="370355"/>
    <lineage>
        <taxon>Eukaryota</taxon>
        <taxon>Amoebozoa</taxon>
        <taxon>Evosea</taxon>
        <taxon>Archamoebae</taxon>
        <taxon>Mastigamoebida</taxon>
        <taxon>Entamoebidae</taxon>
        <taxon>Entamoeba</taxon>
    </lineage>
</organism>
<dbReference type="OMA" id="QKSMEND"/>
<dbReference type="Proteomes" id="UP000014680">
    <property type="component" value="Unassembled WGS sequence"/>
</dbReference>
<reference evidence="7 8" key="1">
    <citation type="submission" date="2012-10" db="EMBL/GenBank/DDBJ databases">
        <authorList>
            <person name="Zafar N."/>
            <person name="Inman J."/>
            <person name="Hall N."/>
            <person name="Lorenzi H."/>
            <person name="Caler E."/>
        </authorList>
    </citation>
    <scope>NUCLEOTIDE SEQUENCE [LARGE SCALE GENOMIC DNA]</scope>
    <source>
        <strain evidence="7 8">IP1</strain>
    </source>
</reference>
<feature type="compositionally biased region" description="Polar residues" evidence="4">
    <location>
        <begin position="673"/>
        <end position="688"/>
    </location>
</feature>
<dbReference type="KEGG" id="eiv:EIN_247110"/>
<accession>A0A0A1UH72</accession>
<dbReference type="InterPro" id="IPR005113">
    <property type="entry name" value="uDENN_dom"/>
</dbReference>
<evidence type="ECO:0000256" key="2">
    <source>
        <dbReference type="ARBA" id="ARBA00022833"/>
    </source>
</evidence>
<dbReference type="PROSITE" id="PS50211">
    <property type="entry name" value="DENN"/>
    <property type="match status" value="1"/>
</dbReference>
<feature type="compositionally biased region" description="Basic and acidic residues" evidence="4">
    <location>
        <begin position="609"/>
        <end position="619"/>
    </location>
</feature>
<dbReference type="GO" id="GO:0032456">
    <property type="term" value="P:endocytic recycling"/>
    <property type="evidence" value="ECO:0007669"/>
    <property type="project" value="TreeGrafter"/>
</dbReference>
<dbReference type="InterPro" id="IPR001194">
    <property type="entry name" value="cDENN_dom"/>
</dbReference>
<dbReference type="GO" id="GO:0005829">
    <property type="term" value="C:cytosol"/>
    <property type="evidence" value="ECO:0007669"/>
    <property type="project" value="TreeGrafter"/>
</dbReference>
<dbReference type="SMART" id="SM00799">
    <property type="entry name" value="DENN"/>
    <property type="match status" value="1"/>
</dbReference>
<dbReference type="AlphaFoldDB" id="A0A0A1UH72"/>
<dbReference type="InterPro" id="IPR043153">
    <property type="entry name" value="DENN_C"/>
</dbReference>
<evidence type="ECO:0000256" key="1">
    <source>
        <dbReference type="ARBA" id="ARBA00022723"/>
    </source>
</evidence>
<dbReference type="CDD" id="cd08368">
    <property type="entry name" value="LIM"/>
    <property type="match status" value="1"/>
</dbReference>
<feature type="region of interest" description="Disordered" evidence="4">
    <location>
        <begin position="593"/>
        <end position="619"/>
    </location>
</feature>
<keyword evidence="1 3" id="KW-0479">Metal-binding</keyword>
<dbReference type="PROSITE" id="PS50023">
    <property type="entry name" value="LIM_DOMAIN_2"/>
    <property type="match status" value="1"/>
</dbReference>
<dbReference type="OrthoDB" id="10266080at2759"/>
<keyword evidence="8" id="KW-1185">Reference proteome</keyword>
<dbReference type="InterPro" id="IPR037516">
    <property type="entry name" value="Tripartite_DENN"/>
</dbReference>
<dbReference type="RefSeq" id="XP_004261588.1">
    <property type="nucleotide sequence ID" value="XM_004261540.1"/>
</dbReference>
<keyword evidence="3" id="KW-0440">LIM domain</keyword>
<dbReference type="Gene3D" id="3.40.50.11500">
    <property type="match status" value="1"/>
</dbReference>
<dbReference type="GO" id="GO:0046872">
    <property type="term" value="F:metal ion binding"/>
    <property type="evidence" value="ECO:0007669"/>
    <property type="project" value="UniProtKB-KW"/>
</dbReference>
<dbReference type="PANTHER" id="PTHR13196:SF14">
    <property type="entry name" value="UDENN DOMAIN-CONTAINING PROTEIN"/>
    <property type="match status" value="1"/>
</dbReference>
<dbReference type="GO" id="GO:1901981">
    <property type="term" value="F:phosphatidylinositol phosphate binding"/>
    <property type="evidence" value="ECO:0007669"/>
    <property type="project" value="TreeGrafter"/>
</dbReference>
<evidence type="ECO:0000259" key="6">
    <source>
        <dbReference type="PROSITE" id="PS50211"/>
    </source>
</evidence>
<name>A0A0A1UH72_ENTIV</name>
<evidence type="ECO:0000313" key="7">
    <source>
        <dbReference type="EMBL" id="ELP94817.1"/>
    </source>
</evidence>
<dbReference type="SMART" id="SM00800">
    <property type="entry name" value="uDENN"/>
    <property type="match status" value="1"/>
</dbReference>
<dbReference type="GeneID" id="14893784"/>
<dbReference type="Pfam" id="PF02141">
    <property type="entry name" value="DENN"/>
    <property type="match status" value="1"/>
</dbReference>
<evidence type="ECO:0000256" key="4">
    <source>
        <dbReference type="SAM" id="MobiDB-lite"/>
    </source>
</evidence>
<dbReference type="PANTHER" id="PTHR13196">
    <property type="entry name" value="DENN DOMAIN-CONTAINING"/>
    <property type="match status" value="1"/>
</dbReference>
<feature type="domain" description="LIM zinc-binding" evidence="5">
    <location>
        <begin position="428"/>
        <end position="492"/>
    </location>
</feature>
<feature type="domain" description="UDENN" evidence="6">
    <location>
        <begin position="10"/>
        <end position="393"/>
    </location>
</feature>